<feature type="signal peptide" evidence="2">
    <location>
        <begin position="1"/>
        <end position="22"/>
    </location>
</feature>
<sequence length="187" mass="18481">MGSVRAPTAICLPMRLACLAFALALTAGCASTNRPSAVHRSAAPPAPLATVGTANLAIANLSAASGTLVSGRLFLRPAEGGVRITGTLGGLPRKSGHGLQVHERGDCSAVDARSAGAPFEPLAPGQAVGGRILSDAKGVAEIDLLLPGVVLGGGARNDIAGRALVVLGPEPGPAPARRACGVIRVQP</sequence>
<proteinExistence type="inferred from homology"/>
<evidence type="ECO:0000256" key="1">
    <source>
        <dbReference type="ARBA" id="ARBA00010457"/>
    </source>
</evidence>
<dbReference type="SUPFAM" id="SSF49329">
    <property type="entry name" value="Cu,Zn superoxide dismutase-like"/>
    <property type="match status" value="1"/>
</dbReference>
<dbReference type="InterPro" id="IPR001424">
    <property type="entry name" value="SOD_Cu_Zn_dom"/>
</dbReference>
<name>A0ABP9DR05_9GAMM</name>
<feature type="domain" description="Superoxide dismutase copper/zinc binding" evidence="3">
    <location>
        <begin position="70"/>
        <end position="183"/>
    </location>
</feature>
<evidence type="ECO:0000313" key="5">
    <source>
        <dbReference type="Proteomes" id="UP001501323"/>
    </source>
</evidence>
<dbReference type="Pfam" id="PF00080">
    <property type="entry name" value="Sod_Cu"/>
    <property type="match status" value="1"/>
</dbReference>
<evidence type="ECO:0000313" key="4">
    <source>
        <dbReference type="EMBL" id="GAA4857505.1"/>
    </source>
</evidence>
<gene>
    <name evidence="4" type="ORF">GCM10023332_06580</name>
</gene>
<organism evidence="4 5">
    <name type="scientific">Luteimonas vadosa</name>
    <dbReference type="NCBI Taxonomy" id="1165507"/>
    <lineage>
        <taxon>Bacteria</taxon>
        <taxon>Pseudomonadati</taxon>
        <taxon>Pseudomonadota</taxon>
        <taxon>Gammaproteobacteria</taxon>
        <taxon>Lysobacterales</taxon>
        <taxon>Lysobacteraceae</taxon>
        <taxon>Luteimonas</taxon>
    </lineage>
</organism>
<dbReference type="Proteomes" id="UP001501323">
    <property type="component" value="Unassembled WGS sequence"/>
</dbReference>
<dbReference type="InterPro" id="IPR036423">
    <property type="entry name" value="SOD-like_Cu/Zn_dom_sf"/>
</dbReference>
<evidence type="ECO:0000259" key="3">
    <source>
        <dbReference type="Pfam" id="PF00080"/>
    </source>
</evidence>
<dbReference type="Gene3D" id="2.60.40.200">
    <property type="entry name" value="Superoxide dismutase, copper/zinc binding domain"/>
    <property type="match status" value="1"/>
</dbReference>
<evidence type="ECO:0000256" key="2">
    <source>
        <dbReference type="SAM" id="SignalP"/>
    </source>
</evidence>
<dbReference type="EMBL" id="BAABJY010000001">
    <property type="protein sequence ID" value="GAA4857505.1"/>
    <property type="molecule type" value="Genomic_DNA"/>
</dbReference>
<comment type="caution">
    <text evidence="4">The sequence shown here is derived from an EMBL/GenBank/DDBJ whole genome shotgun (WGS) entry which is preliminary data.</text>
</comment>
<reference evidence="5" key="1">
    <citation type="journal article" date="2019" name="Int. J. Syst. Evol. Microbiol.">
        <title>The Global Catalogue of Microorganisms (GCM) 10K type strain sequencing project: providing services to taxonomists for standard genome sequencing and annotation.</title>
        <authorList>
            <consortium name="The Broad Institute Genomics Platform"/>
            <consortium name="The Broad Institute Genome Sequencing Center for Infectious Disease"/>
            <person name="Wu L."/>
            <person name="Ma J."/>
        </authorList>
    </citation>
    <scope>NUCLEOTIDE SEQUENCE [LARGE SCALE GENOMIC DNA]</scope>
    <source>
        <strain evidence="5">JCM 18392</strain>
    </source>
</reference>
<protein>
    <submittedName>
        <fullName evidence="4">Superoxide dismutase family protein</fullName>
    </submittedName>
</protein>
<comment type="similarity">
    <text evidence="1">Belongs to the Cu-Zn superoxide dismutase family.</text>
</comment>
<accession>A0ABP9DR05</accession>
<keyword evidence="2" id="KW-0732">Signal</keyword>
<feature type="chain" id="PRO_5047167119" evidence="2">
    <location>
        <begin position="23"/>
        <end position="187"/>
    </location>
</feature>
<keyword evidence="5" id="KW-1185">Reference proteome</keyword>
<dbReference type="PROSITE" id="PS51257">
    <property type="entry name" value="PROKAR_LIPOPROTEIN"/>
    <property type="match status" value="1"/>
</dbReference>